<evidence type="ECO:0000313" key="1">
    <source>
        <dbReference type="EMBL" id="SOC17176.1"/>
    </source>
</evidence>
<name>A0A285T7A2_9FIRM</name>
<reference evidence="1 2" key="1">
    <citation type="submission" date="2017-08" db="EMBL/GenBank/DDBJ databases">
        <authorList>
            <person name="de Groot N.N."/>
        </authorList>
    </citation>
    <scope>NUCLEOTIDE SEQUENCE [LARGE SCALE GENOMIC DNA]</scope>
    <source>
        <strain evidence="1 2">DSM 9787</strain>
    </source>
</reference>
<dbReference type="EMBL" id="OBMR01000015">
    <property type="protein sequence ID" value="SOC17176.1"/>
    <property type="molecule type" value="Genomic_DNA"/>
</dbReference>
<dbReference type="AlphaFoldDB" id="A0A285T7A2"/>
<sequence>MDKYYKELSELKALSKQLDDLLLEKNKTIEGTVRFSKRKSGYQYYIYHSDGRRTYVKKSDLDIIKNMAQQEYYRDLKEAVTRQISALEQFLADYNAEAINKVYENRSHAKQILIEPLIQPDAEFIQQWYQQNPGSQNPFPEKGKYITDKGEYVRSKSEKILADMFYKHNVPYQYEPALKLKSGRTVYPDFVLLNTKERKTYYWEHLGLAAEDDYASKNLEKINMYEKNGVVAGENLLISMETEFSSLDIKQIEQKIKEKLV</sequence>
<organism evidence="1 2">
    <name type="scientific">Pseudobutyrivibrio ruminis DSM 9787</name>
    <dbReference type="NCBI Taxonomy" id="1123011"/>
    <lineage>
        <taxon>Bacteria</taxon>
        <taxon>Bacillati</taxon>
        <taxon>Bacillota</taxon>
        <taxon>Clostridia</taxon>
        <taxon>Lachnospirales</taxon>
        <taxon>Lachnospiraceae</taxon>
        <taxon>Pseudobutyrivibrio</taxon>
    </lineage>
</organism>
<protein>
    <submittedName>
        <fullName evidence="1">Uncharacterized protein</fullName>
    </submittedName>
</protein>
<proteinExistence type="predicted"/>
<evidence type="ECO:0000313" key="2">
    <source>
        <dbReference type="Proteomes" id="UP000219563"/>
    </source>
</evidence>
<gene>
    <name evidence="1" type="ORF">SAMN02910411_0486</name>
</gene>
<accession>A0A285T7A2</accession>
<dbReference type="Proteomes" id="UP000219563">
    <property type="component" value="Unassembled WGS sequence"/>
</dbReference>